<gene>
    <name evidence="1" type="ORF">CEJ45_20990</name>
</gene>
<sequence length="113" mass="12559">MGRNELENLLRLGQLKPEPPSAAEIDTHLQSGRDRLKDASAPGLSLSGRFLLGYSAAYAFSLAALRRQGFRPASRYVVFQCLPHTLEVGPDVWRLLARAHDVRNGFDTRAVTR</sequence>
<protein>
    <submittedName>
        <fullName evidence="1">Uncharacterized protein</fullName>
    </submittedName>
</protein>
<evidence type="ECO:0000313" key="1">
    <source>
        <dbReference type="EMBL" id="OWY32528.1"/>
    </source>
</evidence>
<dbReference type="EMBL" id="NJGV01000025">
    <property type="protein sequence ID" value="OWY32528.1"/>
    <property type="molecule type" value="Genomic_DNA"/>
</dbReference>
<proteinExistence type="predicted"/>
<name>A0A225SN65_9BURK</name>
<evidence type="ECO:0000313" key="2">
    <source>
        <dbReference type="Proteomes" id="UP000214747"/>
    </source>
</evidence>
<dbReference type="AlphaFoldDB" id="A0A225SN65"/>
<reference evidence="1 2" key="1">
    <citation type="journal article" date="2010" name="Int. J. Syst. Evol. Microbiol.">
        <title>Reclassification of Herbaspirillum putei as a later heterotypic synonym of Herbaspirillum huttiense, with the description of H. huttiense subsp. huttiense subsp. nov. and H. huttiense subsp. putei subsp. nov., comb. nov., and description of Herbaspirillum aquaticum sp. nov.</title>
        <authorList>
            <person name="Dobritsa A.P."/>
            <person name="Reddy M.C."/>
            <person name="Samadpour M."/>
        </authorList>
    </citation>
    <scope>NUCLEOTIDE SEQUENCE [LARGE SCALE GENOMIC DNA]</scope>
    <source>
        <strain evidence="1 2">IEH 4430</strain>
    </source>
</reference>
<dbReference type="RefSeq" id="WP_088757008.1">
    <property type="nucleotide sequence ID" value="NZ_NJGV01000025.1"/>
</dbReference>
<accession>A0A225SN65</accession>
<comment type="caution">
    <text evidence="1">The sequence shown here is derived from an EMBL/GenBank/DDBJ whole genome shotgun (WGS) entry which is preliminary data.</text>
</comment>
<keyword evidence="2" id="KW-1185">Reference proteome</keyword>
<organism evidence="1 2">
    <name type="scientific">Herbaspirillum aquaticum</name>
    <dbReference type="NCBI Taxonomy" id="568783"/>
    <lineage>
        <taxon>Bacteria</taxon>
        <taxon>Pseudomonadati</taxon>
        <taxon>Pseudomonadota</taxon>
        <taxon>Betaproteobacteria</taxon>
        <taxon>Burkholderiales</taxon>
        <taxon>Oxalobacteraceae</taxon>
        <taxon>Herbaspirillum</taxon>
    </lineage>
</organism>
<dbReference type="Proteomes" id="UP000214747">
    <property type="component" value="Unassembled WGS sequence"/>
</dbReference>